<dbReference type="Proteomes" id="UP000265716">
    <property type="component" value="Unassembled WGS sequence"/>
</dbReference>
<accession>A0A397FDZ8</accession>
<dbReference type="Proteomes" id="UP000266643">
    <property type="component" value="Unassembled WGS sequence"/>
</dbReference>
<dbReference type="EMBL" id="QUTB01007049">
    <property type="protein sequence ID" value="RHY47535.1"/>
    <property type="molecule type" value="Genomic_DNA"/>
</dbReference>
<dbReference type="AlphaFoldDB" id="A0A397FDZ8"/>
<evidence type="ECO:0000313" key="7">
    <source>
        <dbReference type="EMBL" id="RHY83402.1"/>
    </source>
</evidence>
<proteinExistence type="predicted"/>
<feature type="compositionally biased region" description="Acidic residues" evidence="1">
    <location>
        <begin position="26"/>
        <end position="42"/>
    </location>
</feature>
<dbReference type="InterPro" id="IPR052617">
    <property type="entry name" value="Huntingtin-int_K"/>
</dbReference>
<dbReference type="VEuPathDB" id="FungiDB:H257_04873"/>
<dbReference type="PANTHER" id="PTHR31184">
    <property type="entry name" value="HUNTINGTIN-INTERACTING PROTEIN K FAMILY MEMBER"/>
    <property type="match status" value="1"/>
</dbReference>
<evidence type="ECO:0000313" key="16">
    <source>
        <dbReference type="Proteomes" id="UP000286510"/>
    </source>
</evidence>
<dbReference type="EMBL" id="QUTF01025540">
    <property type="protein sequence ID" value="RHY83402.1"/>
    <property type="molecule type" value="Genomic_DNA"/>
</dbReference>
<comment type="caution">
    <text evidence="8">The sequence shown here is derived from an EMBL/GenBank/DDBJ whole genome shotgun (WGS) entry which is preliminary data.</text>
</comment>
<evidence type="ECO:0000313" key="8">
    <source>
        <dbReference type="EMBL" id="RHZ19969.1"/>
    </source>
</evidence>
<reference evidence="9 14" key="1">
    <citation type="journal article" date="2018" name="J. Invertebr. Pathol.">
        <title>New genotyping method for the causative agent of crayfish plague (Aphanomyces astaci) based on whole genome data.</title>
        <authorList>
            <person name="Minardi D."/>
            <person name="Studholme D.J."/>
            <person name="van der Giezen M."/>
            <person name="Pretto T."/>
            <person name="Oidtmann B."/>
        </authorList>
    </citation>
    <scope>NUCLEOTIDE SEQUENCE [LARGE SCALE GENOMIC DNA]</scope>
    <source>
        <strain evidence="9 14">KB13</strain>
    </source>
</reference>
<evidence type="ECO:0000313" key="14">
    <source>
        <dbReference type="Proteomes" id="UP000275652"/>
    </source>
</evidence>
<evidence type="ECO:0000313" key="3">
    <source>
        <dbReference type="EMBL" id="RHX97516.1"/>
    </source>
</evidence>
<dbReference type="Proteomes" id="UP000266196">
    <property type="component" value="Unassembled WGS sequence"/>
</dbReference>
<dbReference type="EMBL" id="QUTD01005107">
    <property type="protein sequence ID" value="RHY64072.1"/>
    <property type="molecule type" value="Genomic_DNA"/>
</dbReference>
<sequence>MSKKAAVAATPAAAASTADKEHEERTDVEEDEEEEEPSVEEEDKSKAEEASAMNSMNDANDDDKDDDVDVGTLRKLLTSLKVQEEQDKEATVKREKELAAIKVSKEDVAFVVSELLLTPAQAERKLREAHGDLHGCLKSALRLP</sequence>
<evidence type="ECO:0000313" key="9">
    <source>
        <dbReference type="EMBL" id="RLO02560.1"/>
    </source>
</evidence>
<feature type="compositionally biased region" description="Low complexity" evidence="1">
    <location>
        <begin position="1"/>
        <end position="17"/>
    </location>
</feature>
<dbReference type="Proteomes" id="UP000266239">
    <property type="component" value="Unassembled WGS sequence"/>
</dbReference>
<feature type="compositionally biased region" description="Acidic residues" evidence="1">
    <location>
        <begin position="59"/>
        <end position="69"/>
    </location>
</feature>
<dbReference type="PANTHER" id="PTHR31184:SF2">
    <property type="entry name" value="HUNTINGTIN-INTERACTING PROTEIN K"/>
    <property type="match status" value="1"/>
</dbReference>
<dbReference type="Proteomes" id="UP000286510">
    <property type="component" value="Unassembled WGS sequence"/>
</dbReference>
<reference evidence="10 11" key="2">
    <citation type="submission" date="2018-08" db="EMBL/GenBank/DDBJ databases">
        <title>Aphanomyces genome sequencing and annotation.</title>
        <authorList>
            <person name="Minardi D."/>
            <person name="Oidtmann B."/>
            <person name="Van Der Giezen M."/>
            <person name="Studholme D.J."/>
        </authorList>
    </citation>
    <scope>NUCLEOTIDE SEQUENCE [LARGE SCALE GENOMIC DNA]</scope>
    <source>
        <strain evidence="8 11">197901</strain>
        <strain evidence="6 13">D2</strain>
        <strain evidence="7 16">FDL457</strain>
        <strain evidence="5 10">SA</strain>
        <strain evidence="4 15">Si</strain>
        <strain evidence="3 12">Yx</strain>
    </source>
</reference>
<evidence type="ECO:0000313" key="4">
    <source>
        <dbReference type="EMBL" id="RHY47535.1"/>
    </source>
</evidence>
<evidence type="ECO:0000313" key="6">
    <source>
        <dbReference type="EMBL" id="RHY64072.1"/>
    </source>
</evidence>
<dbReference type="InterPro" id="IPR038922">
    <property type="entry name" value="HYPK_UBA"/>
</dbReference>
<feature type="region of interest" description="Disordered" evidence="1">
    <location>
        <begin position="1"/>
        <end position="70"/>
    </location>
</feature>
<dbReference type="InterPro" id="IPR044034">
    <property type="entry name" value="NAC-like_UBA"/>
</dbReference>
<dbReference type="CDD" id="cd14361">
    <property type="entry name" value="UBA_HYPK"/>
    <property type="match status" value="1"/>
</dbReference>
<evidence type="ECO:0000259" key="2">
    <source>
        <dbReference type="Pfam" id="PF19026"/>
    </source>
</evidence>
<dbReference type="EMBL" id="QUTC01005635">
    <property type="protein sequence ID" value="RHY56785.1"/>
    <property type="molecule type" value="Genomic_DNA"/>
</dbReference>
<evidence type="ECO:0000313" key="11">
    <source>
        <dbReference type="Proteomes" id="UP000266196"/>
    </source>
</evidence>
<dbReference type="Proteomes" id="UP000275652">
    <property type="component" value="Unassembled WGS sequence"/>
</dbReference>
<evidence type="ECO:0000313" key="10">
    <source>
        <dbReference type="Proteomes" id="UP000265716"/>
    </source>
</evidence>
<dbReference type="GO" id="GO:0050821">
    <property type="term" value="P:protein stabilization"/>
    <property type="evidence" value="ECO:0007669"/>
    <property type="project" value="TreeGrafter"/>
</dbReference>
<dbReference type="EMBL" id="QUTI01033250">
    <property type="protein sequence ID" value="RLO02560.1"/>
    <property type="molecule type" value="Genomic_DNA"/>
</dbReference>
<evidence type="ECO:0000313" key="12">
    <source>
        <dbReference type="Proteomes" id="UP000266239"/>
    </source>
</evidence>
<dbReference type="EMBL" id="QUTE01009235">
    <property type="protein sequence ID" value="RHZ19969.1"/>
    <property type="molecule type" value="Genomic_DNA"/>
</dbReference>
<evidence type="ECO:0000313" key="5">
    <source>
        <dbReference type="EMBL" id="RHY56785.1"/>
    </source>
</evidence>
<protein>
    <recommendedName>
        <fullName evidence="2">Nascent polypeptide-associated complex subunit alpha-like UBA domain-containing protein</fullName>
    </recommendedName>
</protein>
<evidence type="ECO:0000313" key="15">
    <source>
        <dbReference type="Proteomes" id="UP000283543"/>
    </source>
</evidence>
<dbReference type="Pfam" id="PF19026">
    <property type="entry name" value="UBA_HYPK"/>
    <property type="match status" value="1"/>
</dbReference>
<name>A0A397FDZ8_APHAT</name>
<evidence type="ECO:0000256" key="1">
    <source>
        <dbReference type="SAM" id="MobiDB-lite"/>
    </source>
</evidence>
<feature type="domain" description="Nascent polypeptide-associated complex subunit alpha-like UBA" evidence="2">
    <location>
        <begin position="101"/>
        <end position="139"/>
    </location>
</feature>
<dbReference type="EMBL" id="QUTA01012673">
    <property type="protein sequence ID" value="RHX97516.1"/>
    <property type="molecule type" value="Genomic_DNA"/>
</dbReference>
<organism evidence="8 11">
    <name type="scientific">Aphanomyces astaci</name>
    <name type="common">Crayfish plague agent</name>
    <dbReference type="NCBI Taxonomy" id="112090"/>
    <lineage>
        <taxon>Eukaryota</taxon>
        <taxon>Sar</taxon>
        <taxon>Stramenopiles</taxon>
        <taxon>Oomycota</taxon>
        <taxon>Saprolegniomycetes</taxon>
        <taxon>Saprolegniales</taxon>
        <taxon>Verrucalvaceae</taxon>
        <taxon>Aphanomyces</taxon>
    </lineage>
</organism>
<evidence type="ECO:0000313" key="13">
    <source>
        <dbReference type="Proteomes" id="UP000266643"/>
    </source>
</evidence>
<gene>
    <name evidence="3" type="ORF">DYB25_005982</name>
    <name evidence="7" type="ORF">DYB26_001533</name>
    <name evidence="9" type="ORF">DYB28_012000</name>
    <name evidence="6" type="ORF">DYB30_006850</name>
    <name evidence="8" type="ORF">DYB31_003811</name>
    <name evidence="4" type="ORF">DYB34_011346</name>
    <name evidence="5" type="ORF">DYB38_006524</name>
</gene>
<dbReference type="Proteomes" id="UP000283543">
    <property type="component" value="Unassembled WGS sequence"/>
</dbReference>